<protein>
    <recommendedName>
        <fullName evidence="8">Probable cytosol aminopeptidase</fullName>
        <ecNumber evidence="8">3.4.11.1</ecNumber>
    </recommendedName>
    <alternativeName>
        <fullName evidence="8">Leucine aminopeptidase</fullName>
        <shortName evidence="8">LAP</shortName>
        <ecNumber evidence="8">3.4.11.10</ecNumber>
    </alternativeName>
    <alternativeName>
        <fullName evidence="8">Leucyl aminopeptidase</fullName>
    </alternativeName>
</protein>
<keyword evidence="6 8" id="KW-0378">Hydrolase</keyword>
<keyword evidence="5 8" id="KW-0645">Protease</keyword>
<keyword evidence="8" id="KW-0963">Cytoplasm</keyword>
<evidence type="ECO:0000313" key="12">
    <source>
        <dbReference type="Proteomes" id="UP000322499"/>
    </source>
</evidence>
<dbReference type="SUPFAM" id="SSF53187">
    <property type="entry name" value="Zn-dependent exopeptidases"/>
    <property type="match status" value="1"/>
</dbReference>
<feature type="binding site" evidence="8">
    <location>
        <position position="363"/>
    </location>
    <ligand>
        <name>Mn(2+)</name>
        <dbReference type="ChEBI" id="CHEBI:29035"/>
        <label>2</label>
    </ligand>
</feature>
<feature type="domain" description="Cytosol aminopeptidase" evidence="10">
    <location>
        <begin position="359"/>
        <end position="366"/>
    </location>
</feature>
<dbReference type="InterPro" id="IPR043472">
    <property type="entry name" value="Macro_dom-like"/>
</dbReference>
<feature type="binding site" evidence="8">
    <location>
        <position position="284"/>
    </location>
    <ligand>
        <name>Mn(2+)</name>
        <dbReference type="ChEBI" id="CHEBI:29035"/>
        <label>2</label>
    </ligand>
</feature>
<dbReference type="CDD" id="cd00433">
    <property type="entry name" value="Peptidase_M17"/>
    <property type="match status" value="1"/>
</dbReference>
<feature type="binding site" evidence="8">
    <location>
        <position position="302"/>
    </location>
    <ligand>
        <name>Mn(2+)</name>
        <dbReference type="ChEBI" id="CHEBI:29035"/>
        <label>2</label>
    </ligand>
</feature>
<dbReference type="EMBL" id="VNHW01000004">
    <property type="protein sequence ID" value="TYP88409.1"/>
    <property type="molecule type" value="Genomic_DNA"/>
</dbReference>
<dbReference type="HAMAP" id="MF_00181">
    <property type="entry name" value="Cytosol_peptidase_M17"/>
    <property type="match status" value="1"/>
</dbReference>
<dbReference type="PANTHER" id="PTHR11963:SF23">
    <property type="entry name" value="CYTOSOL AMINOPEPTIDASE"/>
    <property type="match status" value="1"/>
</dbReference>
<feature type="active site" evidence="8">
    <location>
        <position position="291"/>
    </location>
</feature>
<dbReference type="EC" id="3.4.11.1" evidence="8"/>
<keyword evidence="12" id="KW-1185">Reference proteome</keyword>
<organism evidence="11 12">
    <name type="scientific">Blastococcus xanthinilyticus</name>
    <dbReference type="NCBI Taxonomy" id="1564164"/>
    <lineage>
        <taxon>Bacteria</taxon>
        <taxon>Bacillati</taxon>
        <taxon>Actinomycetota</taxon>
        <taxon>Actinomycetes</taxon>
        <taxon>Geodermatophilales</taxon>
        <taxon>Geodermatophilaceae</taxon>
        <taxon>Blastococcus</taxon>
    </lineage>
</organism>
<feature type="binding site" evidence="8">
    <location>
        <position position="284"/>
    </location>
    <ligand>
        <name>Mn(2+)</name>
        <dbReference type="ChEBI" id="CHEBI:29035"/>
        <label>1</label>
    </ligand>
</feature>
<comment type="similarity">
    <text evidence="3 8">Belongs to the peptidase M17 family.</text>
</comment>
<evidence type="ECO:0000256" key="4">
    <source>
        <dbReference type="ARBA" id="ARBA00022438"/>
    </source>
</evidence>
<feature type="binding site" evidence="8">
    <location>
        <position position="279"/>
    </location>
    <ligand>
        <name>Mn(2+)</name>
        <dbReference type="ChEBI" id="CHEBI:29035"/>
        <label>2</label>
    </ligand>
</feature>
<dbReference type="InterPro" id="IPR023042">
    <property type="entry name" value="Peptidase_M17_leu_NH2_pept"/>
</dbReference>
<dbReference type="InterPro" id="IPR011356">
    <property type="entry name" value="Leucine_aapep/pepB"/>
</dbReference>
<reference evidence="11 12" key="1">
    <citation type="submission" date="2019-07" db="EMBL/GenBank/DDBJ databases">
        <title>Genomic Encyclopedia of Archaeal and Bacterial Type Strains, Phase II (KMG-II): from individual species to whole genera.</title>
        <authorList>
            <person name="Goeker M."/>
        </authorList>
    </citation>
    <scope>NUCLEOTIDE SEQUENCE [LARGE SCALE GENOMIC DNA]</scope>
    <source>
        <strain evidence="11 12">DSM 46842</strain>
    </source>
</reference>
<evidence type="ECO:0000256" key="8">
    <source>
        <dbReference type="HAMAP-Rule" id="MF_00181"/>
    </source>
</evidence>
<comment type="cofactor">
    <cofactor evidence="8">
        <name>Mn(2+)</name>
        <dbReference type="ChEBI" id="CHEBI:29035"/>
    </cofactor>
    <text evidence="8">Binds 2 manganese ions per subunit.</text>
</comment>
<dbReference type="EC" id="3.4.11.10" evidence="8"/>
<dbReference type="Proteomes" id="UP000322499">
    <property type="component" value="Unassembled WGS sequence"/>
</dbReference>
<dbReference type="AlphaFoldDB" id="A0A5S5D194"/>
<comment type="catalytic activity">
    <reaction evidence="1 8">
        <text>Release of an N-terminal amino acid, Xaa-|-Yaa-, in which Xaa is preferably Leu, but may be other amino acids including Pro although not Arg or Lys, and Yaa may be Pro. Amino acid amides and methyl esters are also readily hydrolyzed, but rates on arylamides are exceedingly low.</text>
        <dbReference type="EC" id="3.4.11.1"/>
    </reaction>
</comment>
<evidence type="ECO:0000256" key="9">
    <source>
        <dbReference type="SAM" id="MobiDB-lite"/>
    </source>
</evidence>
<dbReference type="PROSITE" id="PS00631">
    <property type="entry name" value="CYTOSOL_AP"/>
    <property type="match status" value="1"/>
</dbReference>
<dbReference type="Gene3D" id="3.40.220.10">
    <property type="entry name" value="Leucine Aminopeptidase, subunit E, domain 1"/>
    <property type="match status" value="1"/>
</dbReference>
<comment type="caution">
    <text evidence="11">The sequence shown here is derived from an EMBL/GenBank/DDBJ whole genome shotgun (WGS) entry which is preliminary data.</text>
</comment>
<name>A0A5S5D194_9ACTN</name>
<feature type="active site" evidence="8">
    <location>
        <position position="365"/>
    </location>
</feature>
<evidence type="ECO:0000256" key="6">
    <source>
        <dbReference type="ARBA" id="ARBA00022801"/>
    </source>
</evidence>
<dbReference type="SUPFAM" id="SSF52949">
    <property type="entry name" value="Macro domain-like"/>
    <property type="match status" value="1"/>
</dbReference>
<dbReference type="Gene3D" id="3.40.630.10">
    <property type="entry name" value="Zn peptidases"/>
    <property type="match status" value="1"/>
</dbReference>
<dbReference type="Pfam" id="PF00883">
    <property type="entry name" value="Peptidase_M17"/>
    <property type="match status" value="1"/>
</dbReference>
<feature type="region of interest" description="Disordered" evidence="9">
    <location>
        <begin position="1"/>
        <end position="21"/>
    </location>
</feature>
<dbReference type="Pfam" id="PF02789">
    <property type="entry name" value="Peptidase_M17_N"/>
    <property type="match status" value="1"/>
</dbReference>
<proteinExistence type="inferred from homology"/>
<feature type="binding site" evidence="8">
    <location>
        <position position="361"/>
    </location>
    <ligand>
        <name>Mn(2+)</name>
        <dbReference type="ChEBI" id="CHEBI:29035"/>
        <label>1</label>
    </ligand>
</feature>
<evidence type="ECO:0000256" key="1">
    <source>
        <dbReference type="ARBA" id="ARBA00000135"/>
    </source>
</evidence>
<dbReference type="GO" id="GO:0030145">
    <property type="term" value="F:manganese ion binding"/>
    <property type="evidence" value="ECO:0007669"/>
    <property type="project" value="UniProtKB-UniRule"/>
</dbReference>
<comment type="catalytic activity">
    <reaction evidence="2 8">
        <text>Release of an N-terminal amino acid, preferentially leucine, but not glutamic or aspartic acids.</text>
        <dbReference type="EC" id="3.4.11.10"/>
    </reaction>
</comment>
<keyword evidence="8" id="KW-0464">Manganese</keyword>
<comment type="function">
    <text evidence="7 8">Presumably involved in the processing and regular turnover of intracellular proteins. Catalyzes the removal of unsubstituted N-terminal amino acids from various peptides.</text>
</comment>
<accession>A0A5S5D194</accession>
<evidence type="ECO:0000259" key="10">
    <source>
        <dbReference type="PROSITE" id="PS00631"/>
    </source>
</evidence>
<dbReference type="InterPro" id="IPR008283">
    <property type="entry name" value="Peptidase_M17_N"/>
</dbReference>
<evidence type="ECO:0000256" key="5">
    <source>
        <dbReference type="ARBA" id="ARBA00022670"/>
    </source>
</evidence>
<comment type="subcellular location">
    <subcellularLocation>
        <location evidence="8">Cytoplasm</location>
    </subcellularLocation>
</comment>
<evidence type="ECO:0000256" key="7">
    <source>
        <dbReference type="ARBA" id="ARBA00049972"/>
    </source>
</evidence>
<sequence length="514" mass="52310">MGSGGSFYDRPVPPTISATDHPLEKLTGDAVVVAVGKGPEGPLPTPGAEAVDRLLGGRLFPALADLGATGAQDEVTRLPAFGQGPFPVVAVVGLGAPEAAGGYLPEALRRAAGSASRALKGRRSVVSLLAAVGGTPDADRLHAVGEGSLLGAYEFTAYKSQLPADRPTPPSEFTIVVPGAGAAEAALRRVRAVADAVWLVRDLVNTPPNDLYPAEFAARGAAAGEKLGLTTEILDEDALAAGGYGGILAVGGGSARKPRLLRLSYTGPGARKKIALVGKGITFDSGGISIKPAAKMEDMKSDMGGAAAVIATVCLVAQLGLPVEVTATVPMAENLPSGTAYRPADVVTFRNGKKAEITNTDAEGRVVLADAIARAAEDAPDVLLETSTLTGAQMVALGARTSGVMGSDDLREAVVTAARRSGEAVWPMPLPPELRKGLDSTVADFVNANTDRLGGMLVGGHFLSEFVPAGLPWAHIDIAGPSYNTSAPWGYTVKGGTGVPVRTLLATIEDLIAG</sequence>
<gene>
    <name evidence="8" type="primary">pepA</name>
    <name evidence="11" type="ORF">BD833_104113</name>
</gene>
<keyword evidence="4 8" id="KW-0031">Aminopeptidase</keyword>
<dbReference type="GO" id="GO:0006508">
    <property type="term" value="P:proteolysis"/>
    <property type="evidence" value="ECO:0007669"/>
    <property type="project" value="UniProtKB-KW"/>
</dbReference>
<evidence type="ECO:0000256" key="3">
    <source>
        <dbReference type="ARBA" id="ARBA00009528"/>
    </source>
</evidence>
<dbReference type="GO" id="GO:0005737">
    <property type="term" value="C:cytoplasm"/>
    <property type="evidence" value="ECO:0007669"/>
    <property type="project" value="UniProtKB-SubCell"/>
</dbReference>
<dbReference type="GO" id="GO:0070006">
    <property type="term" value="F:metalloaminopeptidase activity"/>
    <property type="evidence" value="ECO:0007669"/>
    <property type="project" value="InterPro"/>
</dbReference>
<dbReference type="PRINTS" id="PR00481">
    <property type="entry name" value="LAMNOPPTDASE"/>
</dbReference>
<evidence type="ECO:0000313" key="11">
    <source>
        <dbReference type="EMBL" id="TYP88409.1"/>
    </source>
</evidence>
<dbReference type="PANTHER" id="PTHR11963">
    <property type="entry name" value="LEUCINE AMINOPEPTIDASE-RELATED"/>
    <property type="match status" value="1"/>
</dbReference>
<dbReference type="NCBIfam" id="NF002073">
    <property type="entry name" value="PRK00913.1-2"/>
    <property type="match status" value="1"/>
</dbReference>
<evidence type="ECO:0000256" key="2">
    <source>
        <dbReference type="ARBA" id="ARBA00000967"/>
    </source>
</evidence>
<keyword evidence="8" id="KW-0479">Metal-binding</keyword>
<dbReference type="InterPro" id="IPR000819">
    <property type="entry name" value="Peptidase_M17_C"/>
</dbReference>
<feature type="binding site" evidence="8">
    <location>
        <position position="363"/>
    </location>
    <ligand>
        <name>Mn(2+)</name>
        <dbReference type="ChEBI" id="CHEBI:29035"/>
        <label>1</label>
    </ligand>
</feature>